<dbReference type="InterPro" id="IPR024930">
    <property type="entry name" value="Skp_dom_sf"/>
</dbReference>
<dbReference type="GO" id="GO:0051082">
    <property type="term" value="F:unfolded protein binding"/>
    <property type="evidence" value="ECO:0007669"/>
    <property type="project" value="InterPro"/>
</dbReference>
<evidence type="ECO:0008006" key="5">
    <source>
        <dbReference type="Google" id="ProtNLM"/>
    </source>
</evidence>
<dbReference type="Pfam" id="PF03938">
    <property type="entry name" value="OmpH"/>
    <property type="match status" value="1"/>
</dbReference>
<dbReference type="PANTHER" id="PTHR35089">
    <property type="entry name" value="CHAPERONE PROTEIN SKP"/>
    <property type="match status" value="1"/>
</dbReference>
<organism evidence="4">
    <name type="scientific">uncultured Dysgonomonas sp</name>
    <dbReference type="NCBI Taxonomy" id="206096"/>
    <lineage>
        <taxon>Bacteria</taxon>
        <taxon>Pseudomonadati</taxon>
        <taxon>Bacteroidota</taxon>
        <taxon>Bacteroidia</taxon>
        <taxon>Bacteroidales</taxon>
        <taxon>Dysgonomonadaceae</taxon>
        <taxon>Dysgonomonas</taxon>
        <taxon>environmental samples</taxon>
    </lineage>
</organism>
<evidence type="ECO:0000313" key="4">
    <source>
        <dbReference type="EMBL" id="SBW06877.1"/>
    </source>
</evidence>
<comment type="similarity">
    <text evidence="1">Belongs to the Skp family.</text>
</comment>
<evidence type="ECO:0000256" key="3">
    <source>
        <dbReference type="SAM" id="SignalP"/>
    </source>
</evidence>
<dbReference type="GO" id="GO:0005829">
    <property type="term" value="C:cytosol"/>
    <property type="evidence" value="ECO:0007669"/>
    <property type="project" value="TreeGrafter"/>
</dbReference>
<protein>
    <recommendedName>
        <fullName evidence="5">Outer membrane protein</fullName>
    </recommendedName>
</protein>
<evidence type="ECO:0000256" key="2">
    <source>
        <dbReference type="ARBA" id="ARBA00022729"/>
    </source>
</evidence>
<gene>
    <name evidence="4" type="ORF">KL86DYS2_13057</name>
</gene>
<dbReference type="AlphaFoldDB" id="A0A212K5J1"/>
<dbReference type="GeneID" id="78083111"/>
<keyword evidence="2 3" id="KW-0732">Signal</keyword>
<feature type="signal peptide" evidence="3">
    <location>
        <begin position="1"/>
        <end position="19"/>
    </location>
</feature>
<evidence type="ECO:0000256" key="1">
    <source>
        <dbReference type="ARBA" id="ARBA00009091"/>
    </source>
</evidence>
<name>A0A212K5J1_9BACT</name>
<sequence length="167" mass="18958">MLKKLFLLLLIVAPVSIFAQDKLAFINAEEVFSKMPELKEVESKLATKSETIRKNLTALEKEYNDKVEAFKGDTTGLTESIVLDRQKQLEDLQNRYQTFLQTSQQEYEKEQQALITPLQEKLRKAIKDVGDENGYTYIFNFAATLYTSPTTAVDASPKVKAKLGITN</sequence>
<reference evidence="4" key="1">
    <citation type="submission" date="2016-04" db="EMBL/GenBank/DDBJ databases">
        <authorList>
            <person name="Evans L.H."/>
            <person name="Alamgir A."/>
            <person name="Owens N."/>
            <person name="Weber N.D."/>
            <person name="Virtaneva K."/>
            <person name="Barbian K."/>
            <person name="Babar A."/>
            <person name="Rosenke K."/>
        </authorList>
    </citation>
    <scope>NUCLEOTIDE SEQUENCE</scope>
    <source>
        <strain evidence="4">86-2</strain>
    </source>
</reference>
<dbReference type="SMART" id="SM00935">
    <property type="entry name" value="OmpH"/>
    <property type="match status" value="1"/>
</dbReference>
<dbReference type="InterPro" id="IPR005632">
    <property type="entry name" value="Chaperone_Skp"/>
</dbReference>
<feature type="chain" id="PRO_5011113576" description="Outer membrane protein" evidence="3">
    <location>
        <begin position="20"/>
        <end position="167"/>
    </location>
</feature>
<accession>A0A212K5J1</accession>
<dbReference type="SUPFAM" id="SSF111384">
    <property type="entry name" value="OmpH-like"/>
    <property type="match status" value="1"/>
</dbReference>
<proteinExistence type="inferred from homology"/>
<dbReference type="Gene3D" id="3.30.910.20">
    <property type="entry name" value="Skp domain"/>
    <property type="match status" value="1"/>
</dbReference>
<dbReference type="PANTHER" id="PTHR35089:SF1">
    <property type="entry name" value="CHAPERONE PROTEIN SKP"/>
    <property type="match status" value="1"/>
</dbReference>
<dbReference type="EMBL" id="FLUL01000001">
    <property type="protein sequence ID" value="SBW06877.1"/>
    <property type="molecule type" value="Genomic_DNA"/>
</dbReference>
<dbReference type="GO" id="GO:0050821">
    <property type="term" value="P:protein stabilization"/>
    <property type="evidence" value="ECO:0007669"/>
    <property type="project" value="TreeGrafter"/>
</dbReference>
<dbReference type="RefSeq" id="WP_006843850.1">
    <property type="nucleotide sequence ID" value="NZ_CABTJG010000005.1"/>
</dbReference>